<gene>
    <name evidence="6" type="ORF">Mag101_16910</name>
</gene>
<sequence>MNYFDDFRIKPGSKVHLDKIDASYHGDIKDEDAAIAVTQAYKAKLRELQYLMYAEHKRSLLICLQGRDAAGKDGTINHVLGSMNPQGCTVTGFKQPSKAESEHDFLWRCHKVTPRRGHAAIFNRSHYEDVLVQRVHNIVPKKVWSGRYEHINNFEKLLADNDTMVLKFYLHIDADEQLERFKKRIDDPARHWKISESDYSEAQYWDDYTAAFEDVLEKCSTKHAPWFVIPANKKWFRNLAVSQIVLRALESMDMKFPKPSVDIDSTRKKYHALHKEVNKEDKDLEKNGEKKKKGGKK</sequence>
<dbReference type="NCBIfam" id="TIGR03709">
    <property type="entry name" value="PPK2_rel_1"/>
    <property type="match status" value="1"/>
</dbReference>
<dbReference type="SUPFAM" id="SSF52540">
    <property type="entry name" value="P-loop containing nucleoside triphosphate hydrolases"/>
    <property type="match status" value="1"/>
</dbReference>
<dbReference type="InterPro" id="IPR027417">
    <property type="entry name" value="P-loop_NTPase"/>
</dbReference>
<dbReference type="RefSeq" id="WP_077407639.1">
    <property type="nucleotide sequence ID" value="NZ_CP019650.1"/>
</dbReference>
<evidence type="ECO:0000256" key="1">
    <source>
        <dbReference type="ARBA" id="ARBA00009924"/>
    </source>
</evidence>
<dbReference type="PANTHER" id="PTHR34383:SF3">
    <property type="entry name" value="POLYPHOSPHATE:AMP PHOSPHOTRANSFERASE"/>
    <property type="match status" value="1"/>
</dbReference>
<dbReference type="GO" id="GO:0008976">
    <property type="term" value="F:polyphosphate kinase activity"/>
    <property type="evidence" value="ECO:0007669"/>
    <property type="project" value="InterPro"/>
</dbReference>
<organism evidence="6 7">
    <name type="scientific">Microbulbifer agarilyticus</name>
    <dbReference type="NCBI Taxonomy" id="260552"/>
    <lineage>
        <taxon>Bacteria</taxon>
        <taxon>Pseudomonadati</taxon>
        <taxon>Pseudomonadota</taxon>
        <taxon>Gammaproteobacteria</taxon>
        <taxon>Cellvibrionales</taxon>
        <taxon>Microbulbiferaceae</taxon>
        <taxon>Microbulbifer</taxon>
    </lineage>
</organism>
<dbReference type="AlphaFoldDB" id="A0A1Q2MA86"/>
<dbReference type="EMBL" id="CP019650">
    <property type="protein sequence ID" value="AQQ69122.1"/>
    <property type="molecule type" value="Genomic_DNA"/>
</dbReference>
<feature type="compositionally biased region" description="Basic and acidic residues" evidence="4">
    <location>
        <begin position="274"/>
        <end position="288"/>
    </location>
</feature>
<feature type="region of interest" description="Disordered" evidence="4">
    <location>
        <begin position="274"/>
        <end position="297"/>
    </location>
</feature>
<dbReference type="eggNOG" id="COG2326">
    <property type="taxonomic scope" value="Bacteria"/>
</dbReference>
<reference evidence="6" key="1">
    <citation type="submission" date="2017-02" db="EMBL/GenBank/DDBJ databases">
        <title>Genome of Microbulbifer agarilyticus GP101.</title>
        <authorList>
            <person name="Jung J."/>
            <person name="Bae S.S."/>
            <person name="Baek K."/>
        </authorList>
    </citation>
    <scope>NUCLEOTIDE SEQUENCE [LARGE SCALE GENOMIC DNA]</scope>
    <source>
        <strain evidence="6">GP101</strain>
    </source>
</reference>
<keyword evidence="3 6" id="KW-0418">Kinase</keyword>
<name>A0A1Q2MA86_9GAMM</name>
<dbReference type="KEGG" id="maga:Mag101_16910"/>
<dbReference type="PIRSF" id="PIRSF028756">
    <property type="entry name" value="PPK2_prd"/>
    <property type="match status" value="1"/>
</dbReference>
<dbReference type="PANTHER" id="PTHR34383">
    <property type="entry name" value="POLYPHOSPHATE:AMP PHOSPHOTRANSFERASE-RELATED"/>
    <property type="match status" value="1"/>
</dbReference>
<keyword evidence="7" id="KW-1185">Reference proteome</keyword>
<evidence type="ECO:0000259" key="5">
    <source>
        <dbReference type="Pfam" id="PF03976"/>
    </source>
</evidence>
<accession>A0A1Q2MA86</accession>
<dbReference type="InterPro" id="IPR022300">
    <property type="entry name" value="PPK2-rel_1"/>
</dbReference>
<evidence type="ECO:0000256" key="3">
    <source>
        <dbReference type="ARBA" id="ARBA00022777"/>
    </source>
</evidence>
<keyword evidence="2" id="KW-0808">Transferase</keyword>
<comment type="similarity">
    <text evidence="1">Belongs to the polyphosphate kinase 2 (PPK2) family. Class I subfamily.</text>
</comment>
<feature type="domain" description="Polyphosphate kinase-2-related" evidence="5">
    <location>
        <begin position="34"/>
        <end position="255"/>
    </location>
</feature>
<evidence type="ECO:0000313" key="7">
    <source>
        <dbReference type="Proteomes" id="UP000188219"/>
    </source>
</evidence>
<dbReference type="InterPro" id="IPR022488">
    <property type="entry name" value="PPK2-related"/>
</dbReference>
<dbReference type="InterPro" id="IPR016898">
    <property type="entry name" value="Polyphosphate_phosphotransfera"/>
</dbReference>
<evidence type="ECO:0000313" key="6">
    <source>
        <dbReference type="EMBL" id="AQQ69122.1"/>
    </source>
</evidence>
<proteinExistence type="inferred from homology"/>
<protein>
    <submittedName>
        <fullName evidence="6">Polyphosphate kinase 2</fullName>
    </submittedName>
</protein>
<dbReference type="GO" id="GO:0006797">
    <property type="term" value="P:polyphosphate metabolic process"/>
    <property type="evidence" value="ECO:0007669"/>
    <property type="project" value="InterPro"/>
</dbReference>
<evidence type="ECO:0000256" key="2">
    <source>
        <dbReference type="ARBA" id="ARBA00022679"/>
    </source>
</evidence>
<dbReference type="Gene3D" id="3.40.50.300">
    <property type="entry name" value="P-loop containing nucleotide triphosphate hydrolases"/>
    <property type="match status" value="1"/>
</dbReference>
<dbReference type="Pfam" id="PF03976">
    <property type="entry name" value="PPK2"/>
    <property type="match status" value="1"/>
</dbReference>
<evidence type="ECO:0000256" key="4">
    <source>
        <dbReference type="SAM" id="MobiDB-lite"/>
    </source>
</evidence>
<dbReference type="STRING" id="260552.Mag101_16910"/>
<dbReference type="Proteomes" id="UP000188219">
    <property type="component" value="Chromosome"/>
</dbReference>
<dbReference type="OrthoDB" id="9775224at2"/>